<dbReference type="GO" id="GO:0016829">
    <property type="term" value="F:lyase activity"/>
    <property type="evidence" value="ECO:0007669"/>
    <property type="project" value="UniProtKB-KW"/>
</dbReference>
<gene>
    <name evidence="14" type="primary">purB</name>
    <name evidence="14" type="ORF">JK635_08775</name>
</gene>
<organism evidence="14 15">
    <name type="scientific">Neobacillus paridis</name>
    <dbReference type="NCBI Taxonomy" id="2803862"/>
    <lineage>
        <taxon>Bacteria</taxon>
        <taxon>Bacillati</taxon>
        <taxon>Bacillota</taxon>
        <taxon>Bacilli</taxon>
        <taxon>Bacillales</taxon>
        <taxon>Bacillaceae</taxon>
        <taxon>Neobacillus</taxon>
    </lineage>
</organism>
<keyword evidence="7 12" id="KW-0456">Lyase</keyword>
<dbReference type="InterPro" id="IPR019468">
    <property type="entry name" value="AdenyloSucc_lyase_C"/>
</dbReference>
<evidence type="ECO:0000256" key="12">
    <source>
        <dbReference type="RuleBase" id="RU361172"/>
    </source>
</evidence>
<evidence type="ECO:0000256" key="9">
    <source>
        <dbReference type="ARBA" id="ARBA00030717"/>
    </source>
</evidence>
<comment type="catalytic activity">
    <reaction evidence="10">
        <text>N(6)-(1,2-dicarboxyethyl)-AMP = fumarate + AMP</text>
        <dbReference type="Rhea" id="RHEA:16853"/>
        <dbReference type="ChEBI" id="CHEBI:29806"/>
        <dbReference type="ChEBI" id="CHEBI:57567"/>
        <dbReference type="ChEBI" id="CHEBI:456215"/>
        <dbReference type="EC" id="4.3.2.2"/>
    </reaction>
    <physiologicalReaction direction="left-to-right" evidence="10">
        <dbReference type="Rhea" id="RHEA:16854"/>
    </physiologicalReaction>
</comment>
<dbReference type="PRINTS" id="PR00149">
    <property type="entry name" value="FUMRATELYASE"/>
</dbReference>
<dbReference type="Pfam" id="PF10397">
    <property type="entry name" value="ADSL_C"/>
    <property type="match status" value="1"/>
</dbReference>
<evidence type="ECO:0000256" key="2">
    <source>
        <dbReference type="ARBA" id="ARBA00004734"/>
    </source>
</evidence>
<keyword evidence="6 12" id="KW-0658">Purine biosynthesis</keyword>
<dbReference type="PANTHER" id="PTHR43172">
    <property type="entry name" value="ADENYLOSUCCINATE LYASE"/>
    <property type="match status" value="1"/>
</dbReference>
<evidence type="ECO:0000313" key="14">
    <source>
        <dbReference type="EMBL" id="MBL4952300.1"/>
    </source>
</evidence>
<comment type="caution">
    <text evidence="14">The sequence shown here is derived from an EMBL/GenBank/DDBJ whole genome shotgun (WGS) entry which is preliminary data.</text>
</comment>
<dbReference type="PROSITE" id="PS00163">
    <property type="entry name" value="FUMARATE_LYASES"/>
    <property type="match status" value="1"/>
</dbReference>
<protein>
    <recommendedName>
        <fullName evidence="5 11">Adenylosuccinate lyase</fullName>
        <shortName evidence="12">ASL</shortName>
        <ecNumber evidence="4 11">4.3.2.2</ecNumber>
    </recommendedName>
    <alternativeName>
        <fullName evidence="9 12">Adenylosuccinase</fullName>
    </alternativeName>
</protein>
<dbReference type="Pfam" id="PF00206">
    <property type="entry name" value="Lyase_1"/>
    <property type="match status" value="1"/>
</dbReference>
<name>A0ABS1TLX0_9BACI</name>
<dbReference type="NCBIfam" id="TIGR00928">
    <property type="entry name" value="purB"/>
    <property type="match status" value="1"/>
</dbReference>
<comment type="catalytic activity">
    <reaction evidence="8">
        <text>(2S)-2-[5-amino-1-(5-phospho-beta-D-ribosyl)imidazole-4-carboxamido]succinate = 5-amino-1-(5-phospho-beta-D-ribosyl)imidazole-4-carboxamide + fumarate</text>
        <dbReference type="Rhea" id="RHEA:23920"/>
        <dbReference type="ChEBI" id="CHEBI:29806"/>
        <dbReference type="ChEBI" id="CHEBI:58443"/>
        <dbReference type="ChEBI" id="CHEBI:58475"/>
        <dbReference type="EC" id="4.3.2.2"/>
    </reaction>
    <physiologicalReaction direction="left-to-right" evidence="8">
        <dbReference type="Rhea" id="RHEA:23921"/>
    </physiologicalReaction>
</comment>
<evidence type="ECO:0000256" key="4">
    <source>
        <dbReference type="ARBA" id="ARBA00012339"/>
    </source>
</evidence>
<reference evidence="14 15" key="1">
    <citation type="submission" date="2021-01" db="EMBL/GenBank/DDBJ databases">
        <title>Genome public.</title>
        <authorList>
            <person name="Liu C."/>
            <person name="Sun Q."/>
        </authorList>
    </citation>
    <scope>NUCLEOTIDE SEQUENCE [LARGE SCALE GENOMIC DNA]</scope>
    <source>
        <strain evidence="14 15">YIM B02564</strain>
    </source>
</reference>
<dbReference type="PANTHER" id="PTHR43172:SF1">
    <property type="entry name" value="ADENYLOSUCCINATE LYASE"/>
    <property type="match status" value="1"/>
</dbReference>
<evidence type="ECO:0000256" key="6">
    <source>
        <dbReference type="ARBA" id="ARBA00022755"/>
    </source>
</evidence>
<evidence type="ECO:0000256" key="3">
    <source>
        <dbReference type="ARBA" id="ARBA00008273"/>
    </source>
</evidence>
<accession>A0ABS1TLX0</accession>
<dbReference type="SMART" id="SM00998">
    <property type="entry name" value="ADSL_C"/>
    <property type="match status" value="1"/>
</dbReference>
<dbReference type="Gene3D" id="1.20.200.10">
    <property type="entry name" value="Fumarase/aspartase (Central domain)"/>
    <property type="match status" value="1"/>
</dbReference>
<dbReference type="InterPro" id="IPR020557">
    <property type="entry name" value="Fumarate_lyase_CS"/>
</dbReference>
<dbReference type="PRINTS" id="PR00145">
    <property type="entry name" value="ARGSUCLYASE"/>
</dbReference>
<dbReference type="InterPro" id="IPR008948">
    <property type="entry name" value="L-Aspartase-like"/>
</dbReference>
<sequence>MIDRYTRPEMGAIWTEENRFNAWLEVEILACEAWAELGEIPKEDVQRLRQNASFNIERIKEIEAETRHDVVAFTRAVSETLGEERKWVHYGLTSTDVVDTALSYVLKQANEILLKDIENFIEILRNKAIEHKYTVMMGRTHGVHAEPTTFGLKLALWHEEMKRNLERFKQAAEGIAVGKISGAVGTYANIDPFVEQYVCEKLGLQAAPISTQTLQRDRHAHYMSVLALIATSIEKFAVEVRGLQKSETREVEEFFAKGQKGSSAMPHKRNPIGSENMTGMARVIRGYMMTAYENVPLWHERDISHSSAERIILPDATIALNYMLNRFGGIVKNLTVYPENMKRNMDRTLGLIYSQRVLLALIDKGLSREEAYDTVQPRAMEAWEKQVPFRSLIEANEKITSLLSPEELYDCFDYHYHLKHVDMIFDRLGLND</sequence>
<evidence type="ECO:0000256" key="1">
    <source>
        <dbReference type="ARBA" id="ARBA00004706"/>
    </source>
</evidence>
<comment type="pathway">
    <text evidence="1 12">Purine metabolism; IMP biosynthesis via de novo pathway; 5-amino-1-(5-phospho-D-ribosyl)imidazole-4-carboxamide from 5-amino-1-(5-phospho-D-ribosyl)imidazole-4-carboxylate: step 2/2.</text>
</comment>
<evidence type="ECO:0000313" key="15">
    <source>
        <dbReference type="Proteomes" id="UP000623967"/>
    </source>
</evidence>
<dbReference type="CDD" id="cd01360">
    <property type="entry name" value="Adenylsuccinate_lyase_1"/>
    <property type="match status" value="1"/>
</dbReference>
<keyword evidence="15" id="KW-1185">Reference proteome</keyword>
<dbReference type="EC" id="4.3.2.2" evidence="4 11"/>
<proteinExistence type="inferred from homology"/>
<evidence type="ECO:0000256" key="7">
    <source>
        <dbReference type="ARBA" id="ARBA00023239"/>
    </source>
</evidence>
<dbReference type="SUPFAM" id="SSF48557">
    <property type="entry name" value="L-aspartase-like"/>
    <property type="match status" value="1"/>
</dbReference>
<dbReference type="Proteomes" id="UP000623967">
    <property type="component" value="Unassembled WGS sequence"/>
</dbReference>
<evidence type="ECO:0000256" key="8">
    <source>
        <dbReference type="ARBA" id="ARBA00024477"/>
    </source>
</evidence>
<dbReference type="Gene3D" id="1.10.40.30">
    <property type="entry name" value="Fumarase/aspartase (C-terminal domain)"/>
    <property type="match status" value="1"/>
</dbReference>
<dbReference type="EMBL" id="JAESWB010000165">
    <property type="protein sequence ID" value="MBL4952300.1"/>
    <property type="molecule type" value="Genomic_DNA"/>
</dbReference>
<feature type="domain" description="Adenylosuccinate lyase C-terminal" evidence="13">
    <location>
        <begin position="349"/>
        <end position="429"/>
    </location>
</feature>
<evidence type="ECO:0000259" key="13">
    <source>
        <dbReference type="SMART" id="SM00998"/>
    </source>
</evidence>
<comment type="similarity">
    <text evidence="3 12">Belongs to the lyase 1 family. Adenylosuccinate lyase subfamily.</text>
</comment>
<dbReference type="InterPro" id="IPR024083">
    <property type="entry name" value="Fumarase/histidase_N"/>
</dbReference>
<dbReference type="InterPro" id="IPR004769">
    <property type="entry name" value="Pur_lyase"/>
</dbReference>
<comment type="pathway">
    <text evidence="2 12">Purine metabolism; AMP biosynthesis via de novo pathway; AMP from IMP: step 2/2.</text>
</comment>
<evidence type="ECO:0000256" key="10">
    <source>
        <dbReference type="ARBA" id="ARBA00049115"/>
    </source>
</evidence>
<dbReference type="InterPro" id="IPR000362">
    <property type="entry name" value="Fumarate_lyase_fam"/>
</dbReference>
<evidence type="ECO:0000256" key="5">
    <source>
        <dbReference type="ARBA" id="ARBA00017058"/>
    </source>
</evidence>
<evidence type="ECO:0000256" key="11">
    <source>
        <dbReference type="NCBIfam" id="TIGR00928"/>
    </source>
</evidence>
<dbReference type="RefSeq" id="WP_202653570.1">
    <property type="nucleotide sequence ID" value="NZ_JAESWB010000165.1"/>
</dbReference>
<dbReference type="InterPro" id="IPR022761">
    <property type="entry name" value="Fumarate_lyase_N"/>
</dbReference>
<dbReference type="Gene3D" id="1.10.275.10">
    <property type="entry name" value="Fumarase/aspartase (N-terminal domain)"/>
    <property type="match status" value="1"/>
</dbReference>